<dbReference type="PANTHER" id="PTHR47957:SF3">
    <property type="entry name" value="ATP-DEPENDENT HELICASE HRQ1"/>
    <property type="match status" value="1"/>
</dbReference>
<dbReference type="EMBL" id="JXYS01000003">
    <property type="protein sequence ID" value="KJF18904.1"/>
    <property type="molecule type" value="Genomic_DNA"/>
</dbReference>
<dbReference type="RefSeq" id="WP_052604028.1">
    <property type="nucleotide sequence ID" value="NZ_JXYS01000003.1"/>
</dbReference>
<dbReference type="SUPFAM" id="SSF52540">
    <property type="entry name" value="P-loop containing nucleoside triphosphate hydrolases"/>
    <property type="match status" value="1"/>
</dbReference>
<feature type="domain" description="MrfA-like Zn-binding" evidence="1">
    <location>
        <begin position="631"/>
        <end position="717"/>
    </location>
</feature>
<comment type="caution">
    <text evidence="2">The sequence shown here is derived from an EMBL/GenBank/DDBJ whole genome shotgun (WGS) entry which is preliminary data.</text>
</comment>
<keyword evidence="3" id="KW-1185">Reference proteome</keyword>
<evidence type="ECO:0000313" key="2">
    <source>
        <dbReference type="EMBL" id="KJF18904.1"/>
    </source>
</evidence>
<dbReference type="OrthoDB" id="143059at2"/>
<organism evidence="2 3">
    <name type="scientific">Acidithrix ferrooxidans</name>
    <dbReference type="NCBI Taxonomy" id="1280514"/>
    <lineage>
        <taxon>Bacteria</taxon>
        <taxon>Bacillati</taxon>
        <taxon>Actinomycetota</taxon>
        <taxon>Acidimicrobiia</taxon>
        <taxon>Acidimicrobiales</taxon>
        <taxon>Acidimicrobiaceae</taxon>
        <taxon>Acidithrix</taxon>
    </lineage>
</organism>
<dbReference type="InterPro" id="IPR027417">
    <property type="entry name" value="P-loop_NTPase"/>
</dbReference>
<dbReference type="GO" id="GO:0006289">
    <property type="term" value="P:nucleotide-excision repair"/>
    <property type="evidence" value="ECO:0007669"/>
    <property type="project" value="TreeGrafter"/>
</dbReference>
<dbReference type="InterPro" id="IPR018973">
    <property type="entry name" value="MZB"/>
</dbReference>
<dbReference type="Pfam" id="PF09369">
    <property type="entry name" value="MZB"/>
    <property type="match status" value="1"/>
</dbReference>
<accession>A0A0D8HM40</accession>
<dbReference type="Proteomes" id="UP000032360">
    <property type="component" value="Unassembled WGS sequence"/>
</dbReference>
<evidence type="ECO:0000313" key="3">
    <source>
        <dbReference type="Proteomes" id="UP000032360"/>
    </source>
</evidence>
<sequence>MARGSLDAAQQKAYSLLEEMIAQGPQIVIESSTPTDEQGGATEITEKILESINQIGPMSQSRFSVIECSETTDALDLLLDAIQITKRSNESILVFVEGASSARSTLRILKAKNASLEILDLSQKHSQKSLATNGLRADLIIATPESIHRQLLPEQFSLYRIIQRISSLWIFDMVEFRGLLGSNLFHILKRFELAAKDLGRDISLVGVGIELGDADRFACELFDCGGDQLAKIYLPPDRPGSISIGFIDPNIEVDPSSALTIASKLARLGWQGNLKTAVITSSRLKAELISNFIIESSSNIPAEDLVLYRGGYLGELRVELEERLLVDRVKIAVATSALARDLTRFDLVVLVGFPGTIARFRRDFQRISKAGGMIVLVASADQLDRWITRNPHEIITRKNEGAAINPFNKSVCHHQLIAASSERSITASSYLRGENGIREVTDSLEQLVAQSTLIKTPLGYQYVGSRQPTRNYGLRGYISRKYRMITTTGEVLEEINEDQIPTSAFIGAVYRHRRARFRIVAIDDDNSFIFVEKTEDQIYTKALIESNYQFSKMRLLTSPSLGLWIGVADLFVTETHLGYETYSEAGALLGIQRNRLPSKELDTEAFFISFSDDATSDIETELLPGALHAMEHCAIGILPIVSICDRWDVGGVSFVASPGSANGLDLDEISGAVAIYDGYAGGVGISYATYEAQATLMASTLETLVNCPCTTGCPSCIVSPKCGNNNEPLSKRGALELTRLVADSLAGKRNLKGS</sequence>
<dbReference type="STRING" id="1280514.AXFE_01910"/>
<protein>
    <recommendedName>
        <fullName evidence="1">MrfA-like Zn-binding domain-containing protein</fullName>
    </recommendedName>
</protein>
<dbReference type="GO" id="GO:0036297">
    <property type="term" value="P:interstrand cross-link repair"/>
    <property type="evidence" value="ECO:0007669"/>
    <property type="project" value="TreeGrafter"/>
</dbReference>
<reference evidence="2 3" key="1">
    <citation type="submission" date="2015-01" db="EMBL/GenBank/DDBJ databases">
        <title>Draft genome of the acidophilic iron oxidizer Acidithrix ferrooxidans strain Py-F3.</title>
        <authorList>
            <person name="Poehlein A."/>
            <person name="Eisen S."/>
            <person name="Schloemann M."/>
            <person name="Johnson B.D."/>
            <person name="Daniel R."/>
            <person name="Muehling M."/>
        </authorList>
    </citation>
    <scope>NUCLEOTIDE SEQUENCE [LARGE SCALE GENOMIC DNA]</scope>
    <source>
        <strain evidence="2 3">Py-F3</strain>
    </source>
</reference>
<dbReference type="GO" id="GO:0043138">
    <property type="term" value="F:3'-5' DNA helicase activity"/>
    <property type="evidence" value="ECO:0007669"/>
    <property type="project" value="TreeGrafter"/>
</dbReference>
<gene>
    <name evidence="2" type="ORF">AXFE_01910</name>
</gene>
<dbReference type="PANTHER" id="PTHR47957">
    <property type="entry name" value="ATP-DEPENDENT HELICASE HRQ1"/>
    <property type="match status" value="1"/>
</dbReference>
<evidence type="ECO:0000259" key="1">
    <source>
        <dbReference type="Pfam" id="PF09369"/>
    </source>
</evidence>
<dbReference type="AlphaFoldDB" id="A0A0D8HM40"/>
<proteinExistence type="predicted"/>
<name>A0A0D8HM40_9ACTN</name>